<protein>
    <submittedName>
        <fullName evidence="2">Peptidase A1 domain-containing protein</fullName>
    </submittedName>
</protein>
<keyword evidence="1" id="KW-1185">Reference proteome</keyword>
<dbReference type="Proteomes" id="UP000095283">
    <property type="component" value="Unplaced"/>
</dbReference>
<sequence>MFQGGASFFAWRRYEEGAITNIGTSYESDFSGVVTDVGDGYGYGGDSDGNFTINNLAFYLNTFLSFCSNSLKGSDRIGAVGTTNASYQASVGIPAAVPVQNPNPFVGTEGYGY</sequence>
<accession>A0A1I7WVN3</accession>
<proteinExistence type="predicted"/>
<dbReference type="WBParaSite" id="Hba_09193">
    <property type="protein sequence ID" value="Hba_09193"/>
    <property type="gene ID" value="Hba_09193"/>
</dbReference>
<organism evidence="1 2">
    <name type="scientific">Heterorhabditis bacteriophora</name>
    <name type="common">Entomopathogenic nematode worm</name>
    <dbReference type="NCBI Taxonomy" id="37862"/>
    <lineage>
        <taxon>Eukaryota</taxon>
        <taxon>Metazoa</taxon>
        <taxon>Ecdysozoa</taxon>
        <taxon>Nematoda</taxon>
        <taxon>Chromadorea</taxon>
        <taxon>Rhabditida</taxon>
        <taxon>Rhabditina</taxon>
        <taxon>Rhabditomorpha</taxon>
        <taxon>Strongyloidea</taxon>
        <taxon>Heterorhabditidae</taxon>
        <taxon>Heterorhabditis</taxon>
    </lineage>
</organism>
<reference evidence="2" key="1">
    <citation type="submission" date="2016-11" db="UniProtKB">
        <authorList>
            <consortium name="WormBaseParasite"/>
        </authorList>
    </citation>
    <scope>IDENTIFICATION</scope>
</reference>
<dbReference type="AlphaFoldDB" id="A0A1I7WVN3"/>
<evidence type="ECO:0000313" key="1">
    <source>
        <dbReference type="Proteomes" id="UP000095283"/>
    </source>
</evidence>
<name>A0A1I7WVN3_HETBA</name>
<evidence type="ECO:0000313" key="2">
    <source>
        <dbReference type="WBParaSite" id="Hba_09193"/>
    </source>
</evidence>